<accession>A0A4Z2F7R2</accession>
<protein>
    <submittedName>
        <fullName evidence="1">Uncharacterized protein</fullName>
    </submittedName>
</protein>
<comment type="caution">
    <text evidence="1">The sequence shown here is derived from an EMBL/GenBank/DDBJ whole genome shotgun (WGS) entry which is preliminary data.</text>
</comment>
<gene>
    <name evidence="1" type="ORF">EYF80_052935</name>
</gene>
<evidence type="ECO:0000313" key="2">
    <source>
        <dbReference type="Proteomes" id="UP000314294"/>
    </source>
</evidence>
<dbReference type="AlphaFoldDB" id="A0A4Z2F7R2"/>
<organism evidence="1 2">
    <name type="scientific">Liparis tanakae</name>
    <name type="common">Tanaka's snailfish</name>
    <dbReference type="NCBI Taxonomy" id="230148"/>
    <lineage>
        <taxon>Eukaryota</taxon>
        <taxon>Metazoa</taxon>
        <taxon>Chordata</taxon>
        <taxon>Craniata</taxon>
        <taxon>Vertebrata</taxon>
        <taxon>Euteleostomi</taxon>
        <taxon>Actinopterygii</taxon>
        <taxon>Neopterygii</taxon>
        <taxon>Teleostei</taxon>
        <taxon>Neoteleostei</taxon>
        <taxon>Acanthomorphata</taxon>
        <taxon>Eupercaria</taxon>
        <taxon>Perciformes</taxon>
        <taxon>Cottioidei</taxon>
        <taxon>Cottales</taxon>
        <taxon>Liparidae</taxon>
        <taxon>Liparis</taxon>
    </lineage>
</organism>
<name>A0A4Z2F7R2_9TELE</name>
<dbReference type="EMBL" id="SRLO01001556">
    <property type="protein sequence ID" value="TNN36903.1"/>
    <property type="molecule type" value="Genomic_DNA"/>
</dbReference>
<dbReference type="Proteomes" id="UP000314294">
    <property type="component" value="Unassembled WGS sequence"/>
</dbReference>
<sequence>MWRRRVKLMYRRLYQPGDGGEAEVRVGAPGAHRKTWAAALCPSTCAAVERQPGAGVELLDEELRQRDPVVGAQGLVAAFPVEHQVFVRVRI</sequence>
<keyword evidence="2" id="KW-1185">Reference proteome</keyword>
<proteinExistence type="predicted"/>
<reference evidence="1 2" key="1">
    <citation type="submission" date="2019-03" db="EMBL/GenBank/DDBJ databases">
        <title>First draft genome of Liparis tanakae, snailfish: a comprehensive survey of snailfish specific genes.</title>
        <authorList>
            <person name="Kim W."/>
            <person name="Song I."/>
            <person name="Jeong J.-H."/>
            <person name="Kim D."/>
            <person name="Kim S."/>
            <person name="Ryu S."/>
            <person name="Song J.Y."/>
            <person name="Lee S.K."/>
        </authorList>
    </citation>
    <scope>NUCLEOTIDE SEQUENCE [LARGE SCALE GENOMIC DNA]</scope>
    <source>
        <tissue evidence="1">Muscle</tissue>
    </source>
</reference>
<evidence type="ECO:0000313" key="1">
    <source>
        <dbReference type="EMBL" id="TNN36903.1"/>
    </source>
</evidence>